<evidence type="ECO:0000313" key="3">
    <source>
        <dbReference type="Proteomes" id="UP000515511"/>
    </source>
</evidence>
<feature type="region of interest" description="Disordered" evidence="1">
    <location>
        <begin position="1"/>
        <end position="23"/>
    </location>
</feature>
<evidence type="ECO:0000313" key="2">
    <source>
        <dbReference type="EMBL" id="QNE35671.1"/>
    </source>
</evidence>
<dbReference type="AlphaFoldDB" id="A0A7G6YB06"/>
<proteinExistence type="predicted"/>
<protein>
    <submittedName>
        <fullName evidence="2">Uncharacterized protein</fullName>
    </submittedName>
</protein>
<dbReference type="RefSeq" id="WP_185275136.1">
    <property type="nucleotide sequence ID" value="NZ_CP043641.1"/>
</dbReference>
<gene>
    <name evidence="2" type="ORF">F1C12_11400</name>
</gene>
<dbReference type="EMBL" id="CP043641">
    <property type="protein sequence ID" value="QNE35671.1"/>
    <property type="molecule type" value="Genomic_DNA"/>
</dbReference>
<evidence type="ECO:0000256" key="1">
    <source>
        <dbReference type="SAM" id="MobiDB-lite"/>
    </source>
</evidence>
<name>A0A7G6YB06_9MICO</name>
<organism evidence="2 3">
    <name type="scientific">Leifsonia shinshuensis</name>
    <dbReference type="NCBI Taxonomy" id="150026"/>
    <lineage>
        <taxon>Bacteria</taxon>
        <taxon>Bacillati</taxon>
        <taxon>Actinomycetota</taxon>
        <taxon>Actinomycetes</taxon>
        <taxon>Micrococcales</taxon>
        <taxon>Microbacteriaceae</taxon>
        <taxon>Leifsonia</taxon>
    </lineage>
</organism>
<dbReference type="KEGG" id="lse:F1C12_11400"/>
<sequence length="98" mass="10636">MTIDSRAALPPGPTYDYGGHSVRIEPEPGGVTRWRVMDDDGYLGVIATADPVKGEPEVHFAVHFAGEEDIPPTKIVPLWTTAVEFLIDAGEPQRPPLT</sequence>
<reference evidence="3" key="1">
    <citation type="submission" date="2019-09" db="EMBL/GenBank/DDBJ databases">
        <title>Antimicrobial potential of Antarctic Bacteria.</title>
        <authorList>
            <person name="Benaud N."/>
            <person name="Edwards R.J."/>
            <person name="Ferrari B.C."/>
        </authorList>
    </citation>
    <scope>NUCLEOTIDE SEQUENCE [LARGE SCALE GENOMIC DNA]</scope>
    <source>
        <strain evidence="3">INR9</strain>
    </source>
</reference>
<accession>A0A7G6YB06</accession>
<dbReference type="Proteomes" id="UP000515511">
    <property type="component" value="Chromosome"/>
</dbReference>